<proteinExistence type="predicted"/>
<dbReference type="EMBL" id="KQ435803">
    <property type="protein sequence ID" value="KOX73163.1"/>
    <property type="molecule type" value="Genomic_DNA"/>
</dbReference>
<name>A0A0M9A043_9HYME</name>
<organism evidence="1 2">
    <name type="scientific">Melipona quadrifasciata</name>
    <dbReference type="NCBI Taxonomy" id="166423"/>
    <lineage>
        <taxon>Eukaryota</taxon>
        <taxon>Metazoa</taxon>
        <taxon>Ecdysozoa</taxon>
        <taxon>Arthropoda</taxon>
        <taxon>Hexapoda</taxon>
        <taxon>Insecta</taxon>
        <taxon>Pterygota</taxon>
        <taxon>Neoptera</taxon>
        <taxon>Endopterygota</taxon>
        <taxon>Hymenoptera</taxon>
        <taxon>Apocrita</taxon>
        <taxon>Aculeata</taxon>
        <taxon>Apoidea</taxon>
        <taxon>Anthophila</taxon>
        <taxon>Apidae</taxon>
        <taxon>Melipona</taxon>
    </lineage>
</organism>
<evidence type="ECO:0000313" key="2">
    <source>
        <dbReference type="Proteomes" id="UP000053105"/>
    </source>
</evidence>
<accession>A0A0M9A043</accession>
<dbReference type="AlphaFoldDB" id="A0A0M9A043"/>
<gene>
    <name evidence="1" type="ORF">WN51_14650</name>
</gene>
<evidence type="ECO:0000313" key="1">
    <source>
        <dbReference type="EMBL" id="KOX73163.1"/>
    </source>
</evidence>
<keyword evidence="2" id="KW-1185">Reference proteome</keyword>
<dbReference type="OrthoDB" id="10039049at2759"/>
<protein>
    <submittedName>
        <fullName evidence="1">Uncharacterized protein</fullName>
    </submittedName>
</protein>
<reference evidence="1 2" key="1">
    <citation type="submission" date="2015-07" db="EMBL/GenBank/DDBJ databases">
        <title>The genome of Melipona quadrifasciata.</title>
        <authorList>
            <person name="Pan H."/>
            <person name="Kapheim K."/>
        </authorList>
    </citation>
    <scope>NUCLEOTIDE SEQUENCE [LARGE SCALE GENOMIC DNA]</scope>
    <source>
        <strain evidence="1">0111107301</strain>
        <tissue evidence="1">Whole body</tissue>
    </source>
</reference>
<dbReference type="Proteomes" id="UP000053105">
    <property type="component" value="Unassembled WGS sequence"/>
</dbReference>
<sequence length="674" mass="78185">MYFNICKQRTEQRSFFNNFYPVIYLQEEDELLYTVWSLVMVREPITGAREVTLKFYHARDDLIVQRGLRLGMHDGRTNGLEISMRKICLIIEQKAPASAEPERDNERKTEGNDESFLFKQSYNARQCFCCRSGDNRARLNNVDGRSEGTLLRLRQARPCLCVSAGVWPQAGQLNHKSHYTSMFSLAGPFWTLRYISTCLAHLRISAFARQNDKEFSTRQNTSQVPGYKEQDSKVKRATLLCGAGSSVDSNEDKYTLADNVRAGRRKRERKRTAIGRLKRLNFMVDLCDMSISNGTPRVAKYNVSHVLWFYGGLYKIVPLMSSENYSIFPKFLSHKITKSQHETYHNSPSRTNLIPQRMFSLHPSRLIRQPAPDETRRVRPLEFTIPILPLYMLLRPEARKAPYNQDQQIFKVDQNSYREVAKIPEVELKCTSRGTRSKSIKLILGRDLCKYLAIGLDSFRALASNNERLERLVQFAEIVNFCLKLFKIEEFGRELKAYKTKARKIIPRFRFYRNSCSTFYLKTDCIDLDSFKVYNSKRIKEKRTTRKIAVGVIAQYQTTPLPLEVYSTPPRESRDPNQPIANFRCISVAPGLPPLKSLSVIIGSAENKQVSQSEYLQRTVYSQRTRSRHWRWAKETNNFLELSRVHHISLAMAFHPALRGRVQSKFSRPFGCDM</sequence>